<feature type="domain" description="CENP-V/GFA" evidence="5">
    <location>
        <begin position="8"/>
        <end position="115"/>
    </location>
</feature>
<dbReference type="EMBL" id="JXDG01000042">
    <property type="protein sequence ID" value="KIH82872.1"/>
    <property type="molecule type" value="Genomic_DNA"/>
</dbReference>
<reference evidence="6 7" key="1">
    <citation type="submission" date="2015-01" db="EMBL/GenBank/DDBJ databases">
        <title>Complete genome of Pseudomonas batumici UCM B-321 producer of the batumin antibiotic with strong antistaphilococcal and potential anticancer activity.</title>
        <authorList>
            <person name="Klochko V.V."/>
            <person name="Zelena L.B."/>
            <person name="Elena K.A."/>
            <person name="Reva O.N."/>
        </authorList>
    </citation>
    <scope>NUCLEOTIDE SEQUENCE [LARGE SCALE GENOMIC DNA]</scope>
    <source>
        <strain evidence="6 7">UCM B-321</strain>
    </source>
</reference>
<dbReference type="PANTHER" id="PTHR33337:SF40">
    <property type="entry name" value="CENP-V_GFA DOMAIN-CONTAINING PROTEIN-RELATED"/>
    <property type="match status" value="1"/>
</dbReference>
<evidence type="ECO:0000313" key="7">
    <source>
        <dbReference type="Proteomes" id="UP000031535"/>
    </source>
</evidence>
<dbReference type="InterPro" id="IPR006913">
    <property type="entry name" value="CENP-V/GFA"/>
</dbReference>
<evidence type="ECO:0000256" key="4">
    <source>
        <dbReference type="ARBA" id="ARBA00023239"/>
    </source>
</evidence>
<dbReference type="OrthoDB" id="7765631at2"/>
<dbReference type="GO" id="GO:0046872">
    <property type="term" value="F:metal ion binding"/>
    <property type="evidence" value="ECO:0007669"/>
    <property type="project" value="UniProtKB-KW"/>
</dbReference>
<keyword evidence="4" id="KW-0456">Lyase</keyword>
<dbReference type="InterPro" id="IPR011057">
    <property type="entry name" value="Mss4-like_sf"/>
</dbReference>
<evidence type="ECO:0000256" key="2">
    <source>
        <dbReference type="ARBA" id="ARBA00022723"/>
    </source>
</evidence>
<comment type="caution">
    <text evidence="6">The sequence shown here is derived from an EMBL/GenBank/DDBJ whole genome shotgun (WGS) entry which is preliminary data.</text>
</comment>
<sequence length="149" mass="16417">MNNQTPHATGTCRCGQVTFETHCGPVITSACHCVGCQKMSSSAFSLTALFPAEGFVITQGIPVIGGLHGTTRHFFCPYCLTWLFTRPAGNEAYIGVRSSLLDNPEHYAPFMETWTREKLSWANTGALVSYEAFPEPQDYPALMAQFSQR</sequence>
<dbReference type="PANTHER" id="PTHR33337">
    <property type="entry name" value="GFA DOMAIN-CONTAINING PROTEIN"/>
    <property type="match status" value="1"/>
</dbReference>
<gene>
    <name evidence="6" type="ORF">UCMB321_3327</name>
</gene>
<dbReference type="SUPFAM" id="SSF51316">
    <property type="entry name" value="Mss4-like"/>
    <property type="match status" value="1"/>
</dbReference>
<dbReference type="Proteomes" id="UP000031535">
    <property type="component" value="Unassembled WGS sequence"/>
</dbReference>
<keyword evidence="3" id="KW-0862">Zinc</keyword>
<dbReference type="STRING" id="226910.UCMB321_3327"/>
<dbReference type="GO" id="GO:0016846">
    <property type="term" value="F:carbon-sulfur lyase activity"/>
    <property type="evidence" value="ECO:0007669"/>
    <property type="project" value="InterPro"/>
</dbReference>
<name>A0A0C2ICZ0_9PSED</name>
<dbReference type="Pfam" id="PF04828">
    <property type="entry name" value="GFA"/>
    <property type="match status" value="1"/>
</dbReference>
<dbReference type="RefSeq" id="WP_040068795.1">
    <property type="nucleotide sequence ID" value="NZ_JXDG01000042.1"/>
</dbReference>
<organism evidence="6 7">
    <name type="scientific">Pseudomonas batumici</name>
    <dbReference type="NCBI Taxonomy" id="226910"/>
    <lineage>
        <taxon>Bacteria</taxon>
        <taxon>Pseudomonadati</taxon>
        <taxon>Pseudomonadota</taxon>
        <taxon>Gammaproteobacteria</taxon>
        <taxon>Pseudomonadales</taxon>
        <taxon>Pseudomonadaceae</taxon>
        <taxon>Pseudomonas</taxon>
    </lineage>
</organism>
<accession>A0A0C2ICZ0</accession>
<dbReference type="Gene3D" id="3.90.1590.10">
    <property type="entry name" value="glutathione-dependent formaldehyde- activating enzyme (gfa)"/>
    <property type="match status" value="1"/>
</dbReference>
<evidence type="ECO:0000259" key="5">
    <source>
        <dbReference type="PROSITE" id="PS51891"/>
    </source>
</evidence>
<comment type="similarity">
    <text evidence="1">Belongs to the Gfa family.</text>
</comment>
<protein>
    <submittedName>
        <fullName evidence="6">Gfa-like protein</fullName>
    </submittedName>
</protein>
<keyword evidence="2" id="KW-0479">Metal-binding</keyword>
<dbReference type="PATRIC" id="fig|226910.6.peg.3316"/>
<evidence type="ECO:0000256" key="3">
    <source>
        <dbReference type="ARBA" id="ARBA00022833"/>
    </source>
</evidence>
<keyword evidence="7" id="KW-1185">Reference proteome</keyword>
<evidence type="ECO:0000313" key="6">
    <source>
        <dbReference type="EMBL" id="KIH82872.1"/>
    </source>
</evidence>
<dbReference type="AlphaFoldDB" id="A0A0C2ICZ0"/>
<dbReference type="PROSITE" id="PS51891">
    <property type="entry name" value="CENP_V_GFA"/>
    <property type="match status" value="1"/>
</dbReference>
<evidence type="ECO:0000256" key="1">
    <source>
        <dbReference type="ARBA" id="ARBA00005495"/>
    </source>
</evidence>
<proteinExistence type="inferred from homology"/>